<feature type="domain" description="Glycosyltransferase 2-like" evidence="2">
    <location>
        <begin position="37"/>
        <end position="208"/>
    </location>
</feature>
<dbReference type="EMBL" id="CAFABF010000065">
    <property type="protein sequence ID" value="CAB4831565.1"/>
    <property type="molecule type" value="Genomic_DNA"/>
</dbReference>
<sequence>MYLLIALPVLLITLISVINFITIIEPKDPAFIEEFVSVIVPVRNEASNIHDLVACLKAQNHLQRAEFIFLDDNSEDETLNLLQQELVGLENFSVIKGAPLPLGWIGKTWALHQLLEASSGEIIVSIDADVRLTLDAISRSVTSLKNLGLDFVSPYPRQLTQSLAERLIQPLLQWSWMATLPLSLAKKSSRPSMAVANGQFFVVRKNALLLAGGYESVKSDVLDDMFLARNLIKSGSHGGVINGASIATCRMYSSWSQIESGYGKSLNRAFGSGLGSLTTILFLFITGVAPLVVALTGSLWGWIAYLFVVATRVLSALRSKGRLFDSLAHPISSIVLIYLIVYSWVMRGTIEWKGRTV</sequence>
<keyword evidence="1" id="KW-0472">Membrane</keyword>
<accession>A0A6J6MH11</accession>
<dbReference type="PANTHER" id="PTHR43646">
    <property type="entry name" value="GLYCOSYLTRANSFERASE"/>
    <property type="match status" value="1"/>
</dbReference>
<evidence type="ECO:0000313" key="4">
    <source>
        <dbReference type="EMBL" id="CAB4831565.1"/>
    </source>
</evidence>
<feature type="transmembrane region" description="Helical" evidence="1">
    <location>
        <begin position="6"/>
        <end position="24"/>
    </location>
</feature>
<evidence type="ECO:0000313" key="3">
    <source>
        <dbReference type="EMBL" id="CAB4672194.1"/>
    </source>
</evidence>
<gene>
    <name evidence="3" type="ORF">UFOPK2359_00086</name>
    <name evidence="4" type="ORF">UFOPK3167_01073</name>
</gene>
<evidence type="ECO:0000259" key="2">
    <source>
        <dbReference type="Pfam" id="PF00535"/>
    </source>
</evidence>
<dbReference type="InterPro" id="IPR029044">
    <property type="entry name" value="Nucleotide-diphossugar_trans"/>
</dbReference>
<evidence type="ECO:0000256" key="1">
    <source>
        <dbReference type="SAM" id="Phobius"/>
    </source>
</evidence>
<dbReference type="InterPro" id="IPR001173">
    <property type="entry name" value="Glyco_trans_2-like"/>
</dbReference>
<dbReference type="Gene3D" id="3.90.550.10">
    <property type="entry name" value="Spore Coat Polysaccharide Biosynthesis Protein SpsA, Chain A"/>
    <property type="match status" value="1"/>
</dbReference>
<feature type="transmembrane region" description="Helical" evidence="1">
    <location>
        <begin position="274"/>
        <end position="293"/>
    </location>
</feature>
<dbReference type="SUPFAM" id="SSF53448">
    <property type="entry name" value="Nucleotide-diphospho-sugar transferases"/>
    <property type="match status" value="1"/>
</dbReference>
<dbReference type="Pfam" id="PF00535">
    <property type="entry name" value="Glycos_transf_2"/>
    <property type="match status" value="1"/>
</dbReference>
<feature type="transmembrane region" description="Helical" evidence="1">
    <location>
        <begin position="327"/>
        <end position="345"/>
    </location>
</feature>
<organism evidence="3">
    <name type="scientific">freshwater metagenome</name>
    <dbReference type="NCBI Taxonomy" id="449393"/>
    <lineage>
        <taxon>unclassified sequences</taxon>
        <taxon>metagenomes</taxon>
        <taxon>ecological metagenomes</taxon>
    </lineage>
</organism>
<proteinExistence type="predicted"/>
<keyword evidence="1" id="KW-0812">Transmembrane</keyword>
<dbReference type="AlphaFoldDB" id="A0A6J6MH11"/>
<reference evidence="3" key="1">
    <citation type="submission" date="2020-05" db="EMBL/GenBank/DDBJ databases">
        <authorList>
            <person name="Chiriac C."/>
            <person name="Salcher M."/>
            <person name="Ghai R."/>
            <person name="Kavagutti S V."/>
        </authorList>
    </citation>
    <scope>NUCLEOTIDE SEQUENCE</scope>
</reference>
<feature type="transmembrane region" description="Helical" evidence="1">
    <location>
        <begin position="299"/>
        <end position="315"/>
    </location>
</feature>
<dbReference type="EMBL" id="CAEZXG010000002">
    <property type="protein sequence ID" value="CAB4672194.1"/>
    <property type="molecule type" value="Genomic_DNA"/>
</dbReference>
<protein>
    <submittedName>
        <fullName evidence="3">Unannotated protein</fullName>
    </submittedName>
</protein>
<keyword evidence="1" id="KW-1133">Transmembrane helix</keyword>
<name>A0A6J6MH11_9ZZZZ</name>
<dbReference type="PANTHER" id="PTHR43646:SF3">
    <property type="entry name" value="SLR1566 PROTEIN"/>
    <property type="match status" value="1"/>
</dbReference>